<keyword evidence="1 4" id="KW-0808">Transferase</keyword>
<dbReference type="Proteomes" id="UP000003448">
    <property type="component" value="Unassembled WGS sequence"/>
</dbReference>
<dbReference type="STRING" id="1150864.MILUP08_45580"/>
<keyword evidence="5" id="KW-1185">Reference proteome</keyword>
<dbReference type="GO" id="GO:0016747">
    <property type="term" value="F:acyltransferase activity, transferring groups other than amino-acyl groups"/>
    <property type="evidence" value="ECO:0007669"/>
    <property type="project" value="InterPro"/>
</dbReference>
<evidence type="ECO:0000256" key="2">
    <source>
        <dbReference type="ARBA" id="ARBA00023315"/>
    </source>
</evidence>
<dbReference type="InterPro" id="IPR016181">
    <property type="entry name" value="Acyl_CoA_acyltransferase"/>
</dbReference>
<dbReference type="PROSITE" id="PS51186">
    <property type="entry name" value="GNAT"/>
    <property type="match status" value="1"/>
</dbReference>
<dbReference type="SUPFAM" id="SSF55729">
    <property type="entry name" value="Acyl-CoA N-acyltransferases (Nat)"/>
    <property type="match status" value="1"/>
</dbReference>
<evidence type="ECO:0000313" key="5">
    <source>
        <dbReference type="Proteomes" id="UP000003448"/>
    </source>
</evidence>
<sequence length="147" mass="15974">MTDLQFTPVRPTAGDPALLDWQHIHNSIIPTAPLSADEIVARAQRNILEVAYADGVPVGCSTVRPPTSDAATVIARVVPGSRRRGYGEQIYQRGLARARKLGAEVIETVVLASNDEGLRFASRHGFVEIERYVLPGDTVAFVDLRLA</sequence>
<accession>I0LA49</accession>
<evidence type="ECO:0000256" key="1">
    <source>
        <dbReference type="ARBA" id="ARBA00022679"/>
    </source>
</evidence>
<proteinExistence type="predicted"/>
<dbReference type="PANTHER" id="PTHR43877:SF2">
    <property type="entry name" value="AMINOALKYLPHOSPHONATE N-ACETYLTRANSFERASE-RELATED"/>
    <property type="match status" value="1"/>
</dbReference>
<dbReference type="InterPro" id="IPR050832">
    <property type="entry name" value="Bact_Acetyltransf"/>
</dbReference>
<dbReference type="OrthoDB" id="3376052at2"/>
<dbReference type="RefSeq" id="WP_007463906.1">
    <property type="nucleotide sequence ID" value="NZ_HF570108.1"/>
</dbReference>
<dbReference type="eggNOG" id="COG0456">
    <property type="taxonomic scope" value="Bacteria"/>
</dbReference>
<reference evidence="5" key="1">
    <citation type="journal article" date="2012" name="J. Bacteriol.">
        <title>Genome Sequence of Micromonospora lupini Lupac 08, Isolated from Root Nodules of Lupinus angustifolius.</title>
        <authorList>
            <person name="Alonso-Vega P."/>
            <person name="Normand P."/>
            <person name="Bacigalupe R."/>
            <person name="Pujic P."/>
            <person name="Lajus A."/>
            <person name="Vallenet D."/>
            <person name="Carro L."/>
            <person name="Coll P."/>
            <person name="Trujillo M.E."/>
        </authorList>
    </citation>
    <scope>NUCLEOTIDE SEQUENCE [LARGE SCALE GENOMIC DNA]</scope>
    <source>
        <strain evidence="5">Lupac 08</strain>
    </source>
</reference>
<organism evidence="4 5">
    <name type="scientific">Micromonospora lupini str. Lupac 08</name>
    <dbReference type="NCBI Taxonomy" id="1150864"/>
    <lineage>
        <taxon>Bacteria</taxon>
        <taxon>Bacillati</taxon>
        <taxon>Actinomycetota</taxon>
        <taxon>Actinomycetes</taxon>
        <taxon>Micromonosporales</taxon>
        <taxon>Micromonosporaceae</taxon>
        <taxon>Micromonospora</taxon>
    </lineage>
</organism>
<dbReference type="EMBL" id="CAIE01000039">
    <property type="protein sequence ID" value="CCH20696.1"/>
    <property type="molecule type" value="Genomic_DNA"/>
</dbReference>
<name>I0LA49_9ACTN</name>
<dbReference type="PANTHER" id="PTHR43877">
    <property type="entry name" value="AMINOALKYLPHOSPHONATE N-ACETYLTRANSFERASE-RELATED-RELATED"/>
    <property type="match status" value="1"/>
</dbReference>
<feature type="domain" description="N-acetyltransferase" evidence="3">
    <location>
        <begin position="4"/>
        <end position="147"/>
    </location>
</feature>
<keyword evidence="2" id="KW-0012">Acyltransferase</keyword>
<dbReference type="InterPro" id="IPR000182">
    <property type="entry name" value="GNAT_dom"/>
</dbReference>
<dbReference type="AlphaFoldDB" id="I0LA49"/>
<evidence type="ECO:0000259" key="3">
    <source>
        <dbReference type="PROSITE" id="PS51186"/>
    </source>
</evidence>
<comment type="caution">
    <text evidence="4">The sequence shown here is derived from an EMBL/GenBank/DDBJ whole genome shotgun (WGS) entry which is preliminary data.</text>
</comment>
<evidence type="ECO:0000313" key="4">
    <source>
        <dbReference type="EMBL" id="CCH20696.1"/>
    </source>
</evidence>
<dbReference type="CDD" id="cd04301">
    <property type="entry name" value="NAT_SF"/>
    <property type="match status" value="1"/>
</dbReference>
<dbReference type="Gene3D" id="3.40.630.30">
    <property type="match status" value="1"/>
</dbReference>
<protein>
    <submittedName>
        <fullName evidence="4">GCN5-related N-acetyltransferase</fullName>
    </submittedName>
</protein>
<dbReference type="Pfam" id="PF00583">
    <property type="entry name" value="Acetyltransf_1"/>
    <property type="match status" value="1"/>
</dbReference>
<gene>
    <name evidence="4" type="ORF">MILUP08_45580</name>
</gene>